<keyword evidence="2" id="KW-0862">Zinc</keyword>
<dbReference type="GO" id="GO:0008270">
    <property type="term" value="F:zinc ion binding"/>
    <property type="evidence" value="ECO:0007669"/>
    <property type="project" value="InterPro"/>
</dbReference>
<gene>
    <name evidence="5" type="ORF">GPM918_LOCUS30436</name>
    <name evidence="4" type="ORF">OVA965_LOCUS16719</name>
    <name evidence="7" type="ORF">SRO942_LOCUS31051</name>
    <name evidence="6" type="ORF">TMI583_LOCUS16727</name>
</gene>
<protein>
    <recommendedName>
        <fullName evidence="3">CMP/dCMP-type deaminase domain-containing protein</fullName>
    </recommendedName>
</protein>
<dbReference type="Proteomes" id="UP000681722">
    <property type="component" value="Unassembled WGS sequence"/>
</dbReference>
<dbReference type="EMBL" id="CAJOBA010007841">
    <property type="protein sequence ID" value="CAF3813794.1"/>
    <property type="molecule type" value="Genomic_DNA"/>
</dbReference>
<evidence type="ECO:0000313" key="8">
    <source>
        <dbReference type="Proteomes" id="UP000663829"/>
    </source>
</evidence>
<dbReference type="InterPro" id="IPR016192">
    <property type="entry name" value="APOBEC/CMP_deaminase_Zn-bd"/>
</dbReference>
<evidence type="ECO:0000256" key="1">
    <source>
        <dbReference type="ARBA" id="ARBA00022723"/>
    </source>
</evidence>
<dbReference type="AlphaFoldDB" id="A0A815GN83"/>
<dbReference type="Proteomes" id="UP000682733">
    <property type="component" value="Unassembled WGS sequence"/>
</dbReference>
<dbReference type="OrthoDB" id="408702at2759"/>
<evidence type="ECO:0000256" key="2">
    <source>
        <dbReference type="ARBA" id="ARBA00022833"/>
    </source>
</evidence>
<dbReference type="Proteomes" id="UP000677228">
    <property type="component" value="Unassembled WGS sequence"/>
</dbReference>
<dbReference type="PANTHER" id="PTHR11079">
    <property type="entry name" value="CYTOSINE DEAMINASE FAMILY MEMBER"/>
    <property type="match status" value="1"/>
</dbReference>
<dbReference type="InterPro" id="IPR002125">
    <property type="entry name" value="CMP_dCMP_dom"/>
</dbReference>
<comment type="caution">
    <text evidence="5">The sequence shown here is derived from an EMBL/GenBank/DDBJ whole genome shotgun (WGS) entry which is preliminary data.</text>
</comment>
<feature type="domain" description="CMP/dCMP-type deaminase" evidence="3">
    <location>
        <begin position="1"/>
        <end position="109"/>
    </location>
</feature>
<dbReference type="CDD" id="cd01285">
    <property type="entry name" value="nucleoside_deaminase"/>
    <property type="match status" value="1"/>
</dbReference>
<dbReference type="InterPro" id="IPR016193">
    <property type="entry name" value="Cytidine_deaminase-like"/>
</dbReference>
<sequence length="151" mass="17422">MVKHLRRANEIAKRARSFGHHPFGAILVGPDHETILLEQGNVDTINHAESTLLRTANTNFSAQYLWNCTLYTTFEPCVMCAGTMYWTNIGRLVYGVNEKQLLRLTGNNEQNPTLDIPCRYIFDHGQKKIRVWGPIAELESELIEIHHDFWK</sequence>
<evidence type="ECO:0000313" key="4">
    <source>
        <dbReference type="EMBL" id="CAF1045820.1"/>
    </source>
</evidence>
<organism evidence="5 8">
    <name type="scientific">Didymodactylos carnosus</name>
    <dbReference type="NCBI Taxonomy" id="1234261"/>
    <lineage>
        <taxon>Eukaryota</taxon>
        <taxon>Metazoa</taxon>
        <taxon>Spiralia</taxon>
        <taxon>Gnathifera</taxon>
        <taxon>Rotifera</taxon>
        <taxon>Eurotatoria</taxon>
        <taxon>Bdelloidea</taxon>
        <taxon>Philodinida</taxon>
        <taxon>Philodinidae</taxon>
        <taxon>Didymodactylos</taxon>
    </lineage>
</organism>
<dbReference type="GO" id="GO:0047974">
    <property type="term" value="F:guanosine deaminase activity"/>
    <property type="evidence" value="ECO:0007669"/>
    <property type="project" value="TreeGrafter"/>
</dbReference>
<dbReference type="EMBL" id="CAJNOQ010014409">
    <property type="protein sequence ID" value="CAF1341102.1"/>
    <property type="molecule type" value="Genomic_DNA"/>
</dbReference>
<dbReference type="EMBL" id="CAJNOK010007830">
    <property type="protein sequence ID" value="CAF1045820.1"/>
    <property type="molecule type" value="Genomic_DNA"/>
</dbReference>
<accession>A0A815GN83</accession>
<name>A0A815GN83_9BILA</name>
<dbReference type="EMBL" id="CAJOBC010058851">
    <property type="protein sequence ID" value="CAF4202155.1"/>
    <property type="molecule type" value="Genomic_DNA"/>
</dbReference>
<keyword evidence="1" id="KW-0479">Metal-binding</keyword>
<dbReference type="Proteomes" id="UP000663829">
    <property type="component" value="Unassembled WGS sequence"/>
</dbReference>
<dbReference type="SUPFAM" id="SSF53927">
    <property type="entry name" value="Cytidine deaminase-like"/>
    <property type="match status" value="1"/>
</dbReference>
<reference evidence="5" key="1">
    <citation type="submission" date="2021-02" db="EMBL/GenBank/DDBJ databases">
        <authorList>
            <person name="Nowell W R."/>
        </authorList>
    </citation>
    <scope>NUCLEOTIDE SEQUENCE</scope>
</reference>
<dbReference type="PROSITE" id="PS51747">
    <property type="entry name" value="CYT_DCMP_DEAMINASES_2"/>
    <property type="match status" value="1"/>
</dbReference>
<dbReference type="PROSITE" id="PS00903">
    <property type="entry name" value="CYT_DCMP_DEAMINASES_1"/>
    <property type="match status" value="1"/>
</dbReference>
<dbReference type="Pfam" id="PF00383">
    <property type="entry name" value="dCMP_cyt_deam_1"/>
    <property type="match status" value="1"/>
</dbReference>
<dbReference type="GO" id="GO:0006152">
    <property type="term" value="P:purine nucleoside catabolic process"/>
    <property type="evidence" value="ECO:0007669"/>
    <property type="project" value="TreeGrafter"/>
</dbReference>
<proteinExistence type="predicted"/>
<evidence type="ECO:0000259" key="3">
    <source>
        <dbReference type="PROSITE" id="PS51747"/>
    </source>
</evidence>
<dbReference type="PANTHER" id="PTHR11079:SF161">
    <property type="entry name" value="CMP_DCMP-TYPE DEAMINASE DOMAIN-CONTAINING PROTEIN"/>
    <property type="match status" value="1"/>
</dbReference>
<evidence type="ECO:0000313" key="5">
    <source>
        <dbReference type="EMBL" id="CAF1341102.1"/>
    </source>
</evidence>
<evidence type="ECO:0000313" key="6">
    <source>
        <dbReference type="EMBL" id="CAF3813794.1"/>
    </source>
</evidence>
<dbReference type="Gene3D" id="3.40.140.10">
    <property type="entry name" value="Cytidine Deaminase, domain 2"/>
    <property type="match status" value="1"/>
</dbReference>
<keyword evidence="8" id="KW-1185">Reference proteome</keyword>
<evidence type="ECO:0000313" key="7">
    <source>
        <dbReference type="EMBL" id="CAF4202155.1"/>
    </source>
</evidence>